<dbReference type="GeneID" id="34717579"/>
<dbReference type="Proteomes" id="UP000065495">
    <property type="component" value="Chromosome 6"/>
</dbReference>
<feature type="region of interest" description="Disordered" evidence="1">
    <location>
        <begin position="24"/>
        <end position="49"/>
    </location>
</feature>
<reference evidence="3 4" key="1">
    <citation type="journal article" date="2015" name="Biotechnol. Biofuels">
        <title>Genetic basis of the highly efficient yeast Kluyveromyces marxianus: complete genome sequence and transcriptome analyses.</title>
        <authorList>
            <person name="Lertwattanasakul N."/>
            <person name="Kosaka T."/>
            <person name="Hosoyama A."/>
            <person name="Suzuki Y."/>
            <person name="Rodrussamee N."/>
            <person name="Matsutani M."/>
            <person name="Murata M."/>
            <person name="Fujimoto N."/>
            <person name="Suprayogi"/>
            <person name="Tsuchikane K."/>
            <person name="Limtong S."/>
            <person name="Fujita N."/>
            <person name="Yamada M."/>
        </authorList>
    </citation>
    <scope>NUCLEOTIDE SEQUENCE [LARGE SCALE GENOMIC DNA]</scope>
    <source>
        <strain evidence="4">DMKU3-1042 / BCC 29191 / NBRC 104275</strain>
    </source>
</reference>
<evidence type="ECO:0000313" key="4">
    <source>
        <dbReference type="Proteomes" id="UP000065495"/>
    </source>
</evidence>
<evidence type="ECO:0000313" key="3">
    <source>
        <dbReference type="EMBL" id="BAO41654.1"/>
    </source>
</evidence>
<keyword evidence="2" id="KW-0732">Signal</keyword>
<accession>W0THP6</accession>
<dbReference type="KEGG" id="kmx:KLMA_60363"/>
<evidence type="ECO:0000256" key="1">
    <source>
        <dbReference type="SAM" id="MobiDB-lite"/>
    </source>
</evidence>
<feature type="chain" id="PRO_5004796345" evidence="2">
    <location>
        <begin position="17"/>
        <end position="49"/>
    </location>
</feature>
<proteinExistence type="predicted"/>
<dbReference type="VEuPathDB" id="FungiDB:KLMA_60363"/>
<dbReference type="RefSeq" id="XP_022677436.1">
    <property type="nucleotide sequence ID" value="XM_022821033.1"/>
</dbReference>
<dbReference type="InterPro" id="IPR031459">
    <property type="entry name" value="Coa2"/>
</dbReference>
<sequence length="49" mass="5316">MTTFLVAFSSVALSSALPCPSHALDSDSPVVEQQDPQLQNKKNEKLSKQ</sequence>
<dbReference type="AlphaFoldDB" id="W0THP6"/>
<protein>
    <submittedName>
        <fullName evidence="3">Uncharacterized protein</fullName>
    </submittedName>
</protein>
<dbReference type="GO" id="GO:0005739">
    <property type="term" value="C:mitochondrion"/>
    <property type="evidence" value="ECO:0007669"/>
    <property type="project" value="GOC"/>
</dbReference>
<evidence type="ECO:0000256" key="2">
    <source>
        <dbReference type="SAM" id="SignalP"/>
    </source>
</evidence>
<gene>
    <name evidence="3" type="ORF">KLMA_60363</name>
</gene>
<dbReference type="GO" id="GO:0033617">
    <property type="term" value="P:mitochondrial respiratory chain complex IV assembly"/>
    <property type="evidence" value="ECO:0007669"/>
    <property type="project" value="InterPro"/>
</dbReference>
<organism evidence="3 4">
    <name type="scientific">Kluyveromyces marxianus (strain DMKU3-1042 / BCC 29191 / NBRC 104275)</name>
    <name type="common">Yeast</name>
    <name type="synonym">Candida kefyr</name>
    <dbReference type="NCBI Taxonomy" id="1003335"/>
    <lineage>
        <taxon>Eukaryota</taxon>
        <taxon>Fungi</taxon>
        <taxon>Dikarya</taxon>
        <taxon>Ascomycota</taxon>
        <taxon>Saccharomycotina</taxon>
        <taxon>Saccharomycetes</taxon>
        <taxon>Saccharomycetales</taxon>
        <taxon>Saccharomycetaceae</taxon>
        <taxon>Kluyveromyces</taxon>
    </lineage>
</organism>
<dbReference type="EMBL" id="AP012218">
    <property type="protein sequence ID" value="BAO41654.1"/>
    <property type="molecule type" value="Genomic_DNA"/>
</dbReference>
<feature type="signal peptide" evidence="2">
    <location>
        <begin position="1"/>
        <end position="16"/>
    </location>
</feature>
<dbReference type="Pfam" id="PF17051">
    <property type="entry name" value="COA2"/>
    <property type="match status" value="1"/>
</dbReference>
<name>W0THP6_KLUMD</name>